<gene>
    <name evidence="1" type="ORF">KSB_31640</name>
</gene>
<keyword evidence="2" id="KW-1185">Reference proteome</keyword>
<protein>
    <submittedName>
        <fullName evidence="1">Uncharacterized protein</fullName>
    </submittedName>
</protein>
<dbReference type="EMBL" id="BNJG01000001">
    <property type="protein sequence ID" value="GHO54689.1"/>
    <property type="molecule type" value="Genomic_DNA"/>
</dbReference>
<proteinExistence type="predicted"/>
<reference evidence="1 2" key="1">
    <citation type="journal article" date="2021" name="Int. J. Syst. Evol. Microbiol.">
        <title>Reticulibacter mediterranei gen. nov., sp. nov., within the new family Reticulibacteraceae fam. nov., and Ktedonospora formicarum gen. nov., sp. nov., Ktedonobacter robiniae sp. nov., Dictyobacter formicarum sp. nov. and Dictyobacter arantiisoli sp. nov., belonging to the class Ktedonobacteria.</title>
        <authorList>
            <person name="Yabe S."/>
            <person name="Zheng Y."/>
            <person name="Wang C.M."/>
            <person name="Sakai Y."/>
            <person name="Abe K."/>
            <person name="Yokota A."/>
            <person name="Donadio S."/>
            <person name="Cavaletti L."/>
            <person name="Monciardini P."/>
        </authorList>
    </citation>
    <scope>NUCLEOTIDE SEQUENCE [LARGE SCALE GENOMIC DNA]</scope>
    <source>
        <strain evidence="1 2">SOSP1-30</strain>
    </source>
</reference>
<name>A0ABQ3UPM6_9CHLR</name>
<evidence type="ECO:0000313" key="1">
    <source>
        <dbReference type="EMBL" id="GHO54689.1"/>
    </source>
</evidence>
<accession>A0ABQ3UPM6</accession>
<evidence type="ECO:0000313" key="2">
    <source>
        <dbReference type="Proteomes" id="UP000654345"/>
    </source>
</evidence>
<dbReference type="Proteomes" id="UP000654345">
    <property type="component" value="Unassembled WGS sequence"/>
</dbReference>
<sequence>MFMCANLRLKYLLPFSFACTRDYSLLVGKKVYKKPKSSIFVYANQKNLIIWRFEKATIL</sequence>
<comment type="caution">
    <text evidence="1">The sequence shown here is derived from an EMBL/GenBank/DDBJ whole genome shotgun (WGS) entry which is preliminary data.</text>
</comment>
<organism evidence="1 2">
    <name type="scientific">Ktedonobacter robiniae</name>
    <dbReference type="NCBI Taxonomy" id="2778365"/>
    <lineage>
        <taxon>Bacteria</taxon>
        <taxon>Bacillati</taxon>
        <taxon>Chloroflexota</taxon>
        <taxon>Ktedonobacteria</taxon>
        <taxon>Ktedonobacterales</taxon>
        <taxon>Ktedonobacteraceae</taxon>
        <taxon>Ktedonobacter</taxon>
    </lineage>
</organism>